<proteinExistence type="predicted"/>
<gene>
    <name evidence="2" type="ORF">B296_00018282</name>
</gene>
<dbReference type="AlphaFoldDB" id="A0A426Z5V3"/>
<accession>A0A426Z5V3</accession>
<organism evidence="2 3">
    <name type="scientific">Ensete ventricosum</name>
    <name type="common">Abyssinian banana</name>
    <name type="synonym">Musa ensete</name>
    <dbReference type="NCBI Taxonomy" id="4639"/>
    <lineage>
        <taxon>Eukaryota</taxon>
        <taxon>Viridiplantae</taxon>
        <taxon>Streptophyta</taxon>
        <taxon>Embryophyta</taxon>
        <taxon>Tracheophyta</taxon>
        <taxon>Spermatophyta</taxon>
        <taxon>Magnoliopsida</taxon>
        <taxon>Liliopsida</taxon>
        <taxon>Zingiberales</taxon>
        <taxon>Musaceae</taxon>
        <taxon>Ensete</taxon>
    </lineage>
</organism>
<evidence type="ECO:0000256" key="1">
    <source>
        <dbReference type="SAM" id="MobiDB-lite"/>
    </source>
</evidence>
<dbReference type="EMBL" id="AMZH03008252">
    <property type="protein sequence ID" value="RRT59341.1"/>
    <property type="molecule type" value="Genomic_DNA"/>
</dbReference>
<feature type="region of interest" description="Disordered" evidence="1">
    <location>
        <begin position="96"/>
        <end position="117"/>
    </location>
</feature>
<protein>
    <submittedName>
        <fullName evidence="2">Uncharacterized protein</fullName>
    </submittedName>
</protein>
<evidence type="ECO:0000313" key="2">
    <source>
        <dbReference type="EMBL" id="RRT59341.1"/>
    </source>
</evidence>
<dbReference type="Proteomes" id="UP000287651">
    <property type="component" value="Unassembled WGS sequence"/>
</dbReference>
<evidence type="ECO:0000313" key="3">
    <source>
        <dbReference type="Proteomes" id="UP000287651"/>
    </source>
</evidence>
<reference evidence="2 3" key="1">
    <citation type="journal article" date="2014" name="Agronomy (Basel)">
        <title>A Draft Genome Sequence for Ensete ventricosum, the Drought-Tolerant Tree Against Hunger.</title>
        <authorList>
            <person name="Harrison J."/>
            <person name="Moore K.A."/>
            <person name="Paszkiewicz K."/>
            <person name="Jones T."/>
            <person name="Grant M."/>
            <person name="Ambacheew D."/>
            <person name="Muzemil S."/>
            <person name="Studholme D.J."/>
        </authorList>
    </citation>
    <scope>NUCLEOTIDE SEQUENCE [LARGE SCALE GENOMIC DNA]</scope>
</reference>
<sequence>MPFCHVVQVICDCCPLEFSACYLLPYGHLSEQLLRISSNIVSLFCQTGDSRFESRECVHYTKDQLLQLREVCQNIHLLKALLSMLASQSQSRYLEPESRDWRGRSGQSTSFGDERSWDTIRENKESNNLNSGHQEIRQLNKQGSQFSSNTQVSSIQAVIY</sequence>
<comment type="caution">
    <text evidence="2">The sequence shown here is derived from an EMBL/GenBank/DDBJ whole genome shotgun (WGS) entry which is preliminary data.</text>
</comment>
<name>A0A426Z5V3_ENSVE</name>